<feature type="non-terminal residue" evidence="2">
    <location>
        <position position="128"/>
    </location>
</feature>
<proteinExistence type="predicted"/>
<evidence type="ECO:0000313" key="2">
    <source>
        <dbReference type="EMBL" id="GAH14852.1"/>
    </source>
</evidence>
<organism evidence="2">
    <name type="scientific">marine sediment metagenome</name>
    <dbReference type="NCBI Taxonomy" id="412755"/>
    <lineage>
        <taxon>unclassified sequences</taxon>
        <taxon>metagenomes</taxon>
        <taxon>ecological metagenomes</taxon>
    </lineage>
</organism>
<keyword evidence="1" id="KW-0812">Transmembrane</keyword>
<accession>X1D3T1</accession>
<protein>
    <submittedName>
        <fullName evidence="2">Uncharacterized protein</fullName>
    </submittedName>
</protein>
<feature type="transmembrane region" description="Helical" evidence="1">
    <location>
        <begin position="56"/>
        <end position="76"/>
    </location>
</feature>
<evidence type="ECO:0000256" key="1">
    <source>
        <dbReference type="SAM" id="Phobius"/>
    </source>
</evidence>
<keyword evidence="1" id="KW-1133">Transmembrane helix</keyword>
<reference evidence="2" key="1">
    <citation type="journal article" date="2014" name="Front. Microbiol.">
        <title>High frequency of phylogenetically diverse reductive dehalogenase-homologous genes in deep subseafloor sedimentary metagenomes.</title>
        <authorList>
            <person name="Kawai M."/>
            <person name="Futagami T."/>
            <person name="Toyoda A."/>
            <person name="Takaki Y."/>
            <person name="Nishi S."/>
            <person name="Hori S."/>
            <person name="Arai W."/>
            <person name="Tsubouchi T."/>
            <person name="Morono Y."/>
            <person name="Uchiyama I."/>
            <person name="Ito T."/>
            <person name="Fujiyama A."/>
            <person name="Inagaki F."/>
            <person name="Takami H."/>
        </authorList>
    </citation>
    <scope>NUCLEOTIDE SEQUENCE</scope>
    <source>
        <strain evidence="2">Expedition CK06-06</strain>
    </source>
</reference>
<keyword evidence="1" id="KW-0472">Membrane</keyword>
<name>X1D3T1_9ZZZZ</name>
<dbReference type="EMBL" id="BART01035474">
    <property type="protein sequence ID" value="GAH14852.1"/>
    <property type="molecule type" value="Genomic_DNA"/>
</dbReference>
<gene>
    <name evidence="2" type="ORF">S01H4_60234</name>
</gene>
<feature type="transmembrane region" description="Helical" evidence="1">
    <location>
        <begin position="96"/>
        <end position="116"/>
    </location>
</feature>
<sequence>MKEKKELNAFKLSKYTNFEMIMDSQFASVGAHQAKLLEKYEKNNKYIKNQAKSLKIISSLVMMMMPLMSILLYFAITDEISASYPLDGEIYLYSFFLWINLLVSIFYIFMFGLFTTSSLMSGTAFRWL</sequence>
<comment type="caution">
    <text evidence="2">The sequence shown here is derived from an EMBL/GenBank/DDBJ whole genome shotgun (WGS) entry which is preliminary data.</text>
</comment>
<dbReference type="AlphaFoldDB" id="X1D3T1"/>